<name>A0A1H9L2D6_9PSEU</name>
<dbReference type="STRING" id="155974.SAMN04487818_101414"/>
<dbReference type="PANTHER" id="PTHR43581:SF2">
    <property type="entry name" value="EXCINUCLEASE ATPASE SUBUNIT"/>
    <property type="match status" value="1"/>
</dbReference>
<dbReference type="SMART" id="SM00382">
    <property type="entry name" value="AAA"/>
    <property type="match status" value="1"/>
</dbReference>
<dbReference type="EMBL" id="FOGI01000001">
    <property type="protein sequence ID" value="SER05315.1"/>
    <property type="molecule type" value="Genomic_DNA"/>
</dbReference>
<dbReference type="CDD" id="cd00267">
    <property type="entry name" value="ABC_ATPase"/>
    <property type="match status" value="1"/>
</dbReference>
<gene>
    <name evidence="2" type="ORF">SAMN04487818_101414</name>
</gene>
<evidence type="ECO:0000313" key="2">
    <source>
        <dbReference type="EMBL" id="SER05315.1"/>
    </source>
</evidence>
<organism evidence="2 3">
    <name type="scientific">Actinokineospora terrae</name>
    <dbReference type="NCBI Taxonomy" id="155974"/>
    <lineage>
        <taxon>Bacteria</taxon>
        <taxon>Bacillati</taxon>
        <taxon>Actinomycetota</taxon>
        <taxon>Actinomycetes</taxon>
        <taxon>Pseudonocardiales</taxon>
        <taxon>Pseudonocardiaceae</taxon>
        <taxon>Actinokineospora</taxon>
    </lineage>
</organism>
<dbReference type="Pfam" id="PF13304">
    <property type="entry name" value="AAA_21"/>
    <property type="match status" value="1"/>
</dbReference>
<dbReference type="InterPro" id="IPR027417">
    <property type="entry name" value="P-loop_NTPase"/>
</dbReference>
<proteinExistence type="predicted"/>
<keyword evidence="3" id="KW-1185">Reference proteome</keyword>
<reference evidence="3" key="1">
    <citation type="submission" date="2016-10" db="EMBL/GenBank/DDBJ databases">
        <authorList>
            <person name="Varghese N."/>
            <person name="Submissions S."/>
        </authorList>
    </citation>
    <scope>NUCLEOTIDE SEQUENCE [LARGE SCALE GENOMIC DNA]</scope>
    <source>
        <strain evidence="3">DSM 44260</strain>
    </source>
</reference>
<evidence type="ECO:0000259" key="1">
    <source>
        <dbReference type="SMART" id="SM00382"/>
    </source>
</evidence>
<accession>A0A1H9L2D6</accession>
<dbReference type="InterPro" id="IPR051396">
    <property type="entry name" value="Bact_Antivir_Def_Nuclease"/>
</dbReference>
<dbReference type="Proteomes" id="UP000199051">
    <property type="component" value="Unassembled WGS sequence"/>
</dbReference>
<dbReference type="Gene3D" id="3.40.50.300">
    <property type="entry name" value="P-loop containing nucleotide triphosphate hydrolases"/>
    <property type="match status" value="1"/>
</dbReference>
<dbReference type="PANTHER" id="PTHR43581">
    <property type="entry name" value="ATP/GTP PHOSPHATASE"/>
    <property type="match status" value="1"/>
</dbReference>
<dbReference type="InterPro" id="IPR003959">
    <property type="entry name" value="ATPase_AAA_core"/>
</dbReference>
<dbReference type="GO" id="GO:0016887">
    <property type="term" value="F:ATP hydrolysis activity"/>
    <property type="evidence" value="ECO:0007669"/>
    <property type="project" value="InterPro"/>
</dbReference>
<protein>
    <submittedName>
        <fullName evidence="2">AAA domain-containing protein, putative AbiEii toxin, Type IV TA system</fullName>
    </submittedName>
</protein>
<dbReference type="AlphaFoldDB" id="A0A1H9L2D6"/>
<evidence type="ECO:0000313" key="3">
    <source>
        <dbReference type="Proteomes" id="UP000199051"/>
    </source>
</evidence>
<dbReference type="SUPFAM" id="SSF52540">
    <property type="entry name" value="P-loop containing nucleoside triphosphate hydrolases"/>
    <property type="match status" value="1"/>
</dbReference>
<dbReference type="InterPro" id="IPR003593">
    <property type="entry name" value="AAA+_ATPase"/>
</dbReference>
<dbReference type="GO" id="GO:0005524">
    <property type="term" value="F:ATP binding"/>
    <property type="evidence" value="ECO:0007669"/>
    <property type="project" value="InterPro"/>
</dbReference>
<sequence length="489" mass="53493">MGGQPVALRQAARERTLRKMSNRPYTTRLAKAEFHGGGQVFELTFGPGVTVLCGGNGAGKSRTLGALIRCIASGDDTDNQVYSPELPHWLSSVSVAGSTAGEEWTIEFDGRTHNRSGRVPAAVVYIDPSMETETLIRRFRDDDNREDLKEGVDPAPLHDNDVLRIGYILRRSYTAIRVYEVTAFSEDDTPTPYFEVDAHGHSYDLLGMGRGELMATYLLWRLRDLEPGTVVLIEEPESHLAAFSQRALIDAMVSFAADRDLTMVISSHSPGLINSLPDDNVVLLKGPPEQGFRQGMGIPAITGFLGIPATRNAIVVVEDLVAAQVLRALLQAVAPAFAAVVSIRYAHTGESGVHRVLGELRHIAPDGFALVGILDGDQRGKTDDTNRLWHLPGTVAPEALLRGAAERWRADTATTWTPNLPGGVERLRMALENLAGQEHHDWLMGLGKHYGDTAQVISAVVDLVLDDEQHRREAEELADWLKQRCDPAP</sequence>
<feature type="domain" description="AAA+ ATPase" evidence="1">
    <location>
        <begin position="46"/>
        <end position="287"/>
    </location>
</feature>